<name>A0A381Y0P3_9ZZZZ</name>
<dbReference type="AlphaFoldDB" id="A0A381Y0P3"/>
<sequence>MLKSIGIPNIRRLTLFCHPTKARDPIKTITMISFFIFSYIYCSTLDEWKYMQEVVAGERAKMLWYDCKTRKNAVNKSKAGALAKAFKQFG</sequence>
<protein>
    <submittedName>
        <fullName evidence="1">Uncharacterized protein</fullName>
    </submittedName>
</protein>
<accession>A0A381Y0P3</accession>
<organism evidence="1">
    <name type="scientific">marine metagenome</name>
    <dbReference type="NCBI Taxonomy" id="408172"/>
    <lineage>
        <taxon>unclassified sequences</taxon>
        <taxon>metagenomes</taxon>
        <taxon>ecological metagenomes</taxon>
    </lineage>
</organism>
<gene>
    <name evidence="1" type="ORF">METZ01_LOCUS123448</name>
</gene>
<reference evidence="1" key="1">
    <citation type="submission" date="2018-05" db="EMBL/GenBank/DDBJ databases">
        <authorList>
            <person name="Lanie J.A."/>
            <person name="Ng W.-L."/>
            <person name="Kazmierczak K.M."/>
            <person name="Andrzejewski T.M."/>
            <person name="Davidsen T.M."/>
            <person name="Wayne K.J."/>
            <person name="Tettelin H."/>
            <person name="Glass J.I."/>
            <person name="Rusch D."/>
            <person name="Podicherti R."/>
            <person name="Tsui H.-C.T."/>
            <person name="Winkler M.E."/>
        </authorList>
    </citation>
    <scope>NUCLEOTIDE SEQUENCE</scope>
</reference>
<evidence type="ECO:0000313" key="1">
    <source>
        <dbReference type="EMBL" id="SVA70594.1"/>
    </source>
</evidence>
<dbReference type="EMBL" id="UINC01017080">
    <property type="protein sequence ID" value="SVA70594.1"/>
    <property type="molecule type" value="Genomic_DNA"/>
</dbReference>
<proteinExistence type="predicted"/>